<dbReference type="Proteomes" id="UP001175227">
    <property type="component" value="Unassembled WGS sequence"/>
</dbReference>
<dbReference type="PROSITE" id="PS01090">
    <property type="entry name" value="TATD_2"/>
    <property type="match status" value="1"/>
</dbReference>
<dbReference type="InterPro" id="IPR018228">
    <property type="entry name" value="DNase_TatD-rel_CS"/>
</dbReference>
<sequence>MPKPGKGWRRLADAPEGQWGNTESPADEAKYYTPAVEAEICLTRPLCVGLGEIGLDYHYTRSPQDVQKTVFAQQLKLVVEKGQPLTIHTRKAEENTERAMKEIIPKDHPVHVPLPHRLARLCPPSSLSLPEPPHRHHRRRDVLNQFEYGGLAASDVLETDAPYMVPSNVYHALLADPTLTEQARLPLSHSLMIPFTAQYVASVLGGAWDMKGY</sequence>
<organism evidence="3 4">
    <name type="scientific">Armillaria novae-zelandiae</name>
    <dbReference type="NCBI Taxonomy" id="153914"/>
    <lineage>
        <taxon>Eukaryota</taxon>
        <taxon>Fungi</taxon>
        <taxon>Dikarya</taxon>
        <taxon>Basidiomycota</taxon>
        <taxon>Agaricomycotina</taxon>
        <taxon>Agaricomycetes</taxon>
        <taxon>Agaricomycetidae</taxon>
        <taxon>Agaricales</taxon>
        <taxon>Marasmiineae</taxon>
        <taxon>Physalacriaceae</taxon>
        <taxon>Armillaria</taxon>
    </lineage>
</organism>
<dbReference type="InterPro" id="IPR032466">
    <property type="entry name" value="Metal_Hydrolase"/>
</dbReference>
<dbReference type="Gene3D" id="3.20.20.140">
    <property type="entry name" value="Metal-dependent hydrolases"/>
    <property type="match status" value="1"/>
</dbReference>
<dbReference type="SUPFAM" id="SSF51556">
    <property type="entry name" value="Metallo-dependent hydrolases"/>
    <property type="match status" value="1"/>
</dbReference>
<keyword evidence="1" id="KW-0378">Hydrolase</keyword>
<evidence type="ECO:0000256" key="1">
    <source>
        <dbReference type="ARBA" id="ARBA00022801"/>
    </source>
</evidence>
<name>A0AA39PRY0_9AGAR</name>
<reference evidence="3" key="1">
    <citation type="submission" date="2023-06" db="EMBL/GenBank/DDBJ databases">
        <authorList>
            <consortium name="Lawrence Berkeley National Laboratory"/>
            <person name="Ahrendt S."/>
            <person name="Sahu N."/>
            <person name="Indic B."/>
            <person name="Wong-Bajracharya J."/>
            <person name="Merenyi Z."/>
            <person name="Ke H.-M."/>
            <person name="Monk M."/>
            <person name="Kocsube S."/>
            <person name="Drula E."/>
            <person name="Lipzen A."/>
            <person name="Balint B."/>
            <person name="Henrissat B."/>
            <person name="Andreopoulos B."/>
            <person name="Martin F.M."/>
            <person name="Harder C.B."/>
            <person name="Rigling D."/>
            <person name="Ford K.L."/>
            <person name="Foster G.D."/>
            <person name="Pangilinan J."/>
            <person name="Papanicolaou A."/>
            <person name="Barry K."/>
            <person name="LaButti K."/>
            <person name="Viragh M."/>
            <person name="Koriabine M."/>
            <person name="Yan M."/>
            <person name="Riley R."/>
            <person name="Champramary S."/>
            <person name="Plett K.L."/>
            <person name="Tsai I.J."/>
            <person name="Slot J."/>
            <person name="Sipos G."/>
            <person name="Plett J."/>
            <person name="Nagy L.G."/>
            <person name="Grigoriev I.V."/>
        </authorList>
    </citation>
    <scope>NUCLEOTIDE SEQUENCE</scope>
    <source>
        <strain evidence="3">ICMP 16352</strain>
    </source>
</reference>
<evidence type="ECO:0000313" key="4">
    <source>
        <dbReference type="Proteomes" id="UP001175227"/>
    </source>
</evidence>
<dbReference type="EMBL" id="JAUEPR010000002">
    <property type="protein sequence ID" value="KAK0489054.1"/>
    <property type="molecule type" value="Genomic_DNA"/>
</dbReference>
<feature type="region of interest" description="Disordered" evidence="2">
    <location>
        <begin position="1"/>
        <end position="26"/>
    </location>
</feature>
<evidence type="ECO:0000313" key="3">
    <source>
        <dbReference type="EMBL" id="KAK0489054.1"/>
    </source>
</evidence>
<comment type="caution">
    <text evidence="3">The sequence shown here is derived from an EMBL/GenBank/DDBJ whole genome shotgun (WGS) entry which is preliminary data.</text>
</comment>
<keyword evidence="4" id="KW-1185">Reference proteome</keyword>
<proteinExistence type="predicted"/>
<gene>
    <name evidence="3" type="ORF">IW261DRAFT_1640530</name>
</gene>
<protein>
    <submittedName>
        <fullName evidence="3">Uncharacterized protein</fullName>
    </submittedName>
</protein>
<accession>A0AA39PRY0</accession>
<evidence type="ECO:0000256" key="2">
    <source>
        <dbReference type="SAM" id="MobiDB-lite"/>
    </source>
</evidence>
<dbReference type="InterPro" id="IPR001130">
    <property type="entry name" value="TatD-like"/>
</dbReference>
<dbReference type="Pfam" id="PF01026">
    <property type="entry name" value="TatD_DNase"/>
    <property type="match status" value="1"/>
</dbReference>
<dbReference type="AlphaFoldDB" id="A0AA39PRY0"/>
<dbReference type="GO" id="GO:0016788">
    <property type="term" value="F:hydrolase activity, acting on ester bonds"/>
    <property type="evidence" value="ECO:0007669"/>
    <property type="project" value="InterPro"/>
</dbReference>
<dbReference type="PANTHER" id="PTHR46363">
    <property type="entry name" value="DEOXYRIBONUCLEASE TATDN2-RELATED"/>
    <property type="match status" value="1"/>
</dbReference>
<dbReference type="PANTHER" id="PTHR46363:SF1">
    <property type="entry name" value="DEOXYRIBONUCLEASE TATDN2-RELATED"/>
    <property type="match status" value="1"/>
</dbReference>